<proteinExistence type="predicted"/>
<dbReference type="EMBL" id="REGN01002927">
    <property type="protein sequence ID" value="RNA25443.1"/>
    <property type="molecule type" value="Genomic_DNA"/>
</dbReference>
<reference evidence="1 2" key="1">
    <citation type="journal article" date="2018" name="Sci. Rep.">
        <title>Genomic signatures of local adaptation to the degree of environmental predictability in rotifers.</title>
        <authorList>
            <person name="Franch-Gras L."/>
            <person name="Hahn C."/>
            <person name="Garcia-Roger E.M."/>
            <person name="Carmona M.J."/>
            <person name="Serra M."/>
            <person name="Gomez A."/>
        </authorList>
    </citation>
    <scope>NUCLEOTIDE SEQUENCE [LARGE SCALE GENOMIC DNA]</scope>
    <source>
        <strain evidence="1">HYR1</strain>
    </source>
</reference>
<comment type="caution">
    <text evidence="1">The sequence shown here is derived from an EMBL/GenBank/DDBJ whole genome shotgun (WGS) entry which is preliminary data.</text>
</comment>
<accession>A0A3M7RPE3</accession>
<evidence type="ECO:0000313" key="1">
    <source>
        <dbReference type="EMBL" id="RNA25443.1"/>
    </source>
</evidence>
<gene>
    <name evidence="1" type="ORF">BpHYR1_050473</name>
</gene>
<sequence>MLKEVKRDVSVTNMTSTSLALSSRSARLMLHLSEVALVWMHLSSEFTLCGKAVVEIRYGID</sequence>
<name>A0A3M7RPE3_BRAPC</name>
<keyword evidence="2" id="KW-1185">Reference proteome</keyword>
<dbReference type="AlphaFoldDB" id="A0A3M7RPE3"/>
<evidence type="ECO:0000313" key="2">
    <source>
        <dbReference type="Proteomes" id="UP000276133"/>
    </source>
</evidence>
<dbReference type="Proteomes" id="UP000276133">
    <property type="component" value="Unassembled WGS sequence"/>
</dbReference>
<organism evidence="1 2">
    <name type="scientific">Brachionus plicatilis</name>
    <name type="common">Marine rotifer</name>
    <name type="synonym">Brachionus muelleri</name>
    <dbReference type="NCBI Taxonomy" id="10195"/>
    <lineage>
        <taxon>Eukaryota</taxon>
        <taxon>Metazoa</taxon>
        <taxon>Spiralia</taxon>
        <taxon>Gnathifera</taxon>
        <taxon>Rotifera</taxon>
        <taxon>Eurotatoria</taxon>
        <taxon>Monogononta</taxon>
        <taxon>Pseudotrocha</taxon>
        <taxon>Ploima</taxon>
        <taxon>Brachionidae</taxon>
        <taxon>Brachionus</taxon>
    </lineage>
</organism>
<protein>
    <submittedName>
        <fullName evidence="1">Uncharacterized protein</fullName>
    </submittedName>
</protein>